<dbReference type="EMBL" id="SNRY01000014">
    <property type="protein sequence ID" value="KAA6351438.1"/>
    <property type="molecule type" value="Genomic_DNA"/>
</dbReference>
<gene>
    <name evidence="7" type="ORF">EZS27_001247</name>
</gene>
<protein>
    <submittedName>
        <fullName evidence="7">Sec-independent protein translocase protein TatCy</fullName>
    </submittedName>
</protein>
<evidence type="ECO:0000256" key="2">
    <source>
        <dbReference type="ARBA" id="ARBA00022692"/>
    </source>
</evidence>
<comment type="subcellular location">
    <subcellularLocation>
        <location evidence="1">Membrane</location>
        <topology evidence="1">Multi-pass membrane protein</topology>
    </subcellularLocation>
</comment>
<dbReference type="NCBIfam" id="TIGR00945">
    <property type="entry name" value="tatC"/>
    <property type="match status" value="1"/>
</dbReference>
<feature type="transmembrane region" description="Helical" evidence="6">
    <location>
        <begin position="182"/>
        <end position="203"/>
    </location>
</feature>
<feature type="transmembrane region" description="Helical" evidence="6">
    <location>
        <begin position="100"/>
        <end position="119"/>
    </location>
</feature>
<evidence type="ECO:0000256" key="6">
    <source>
        <dbReference type="SAM" id="Phobius"/>
    </source>
</evidence>
<dbReference type="PANTHER" id="PTHR30371:SF0">
    <property type="entry name" value="SEC-INDEPENDENT PROTEIN TRANSLOCASE PROTEIN TATC, CHLOROPLASTIC-RELATED"/>
    <property type="match status" value="1"/>
</dbReference>
<keyword evidence="2 6" id="KW-0812">Transmembrane</keyword>
<dbReference type="PRINTS" id="PR01840">
    <property type="entry name" value="TATCFAMILY"/>
</dbReference>
<keyword evidence="4 6" id="KW-0472">Membrane</keyword>
<dbReference type="GO" id="GO:0033281">
    <property type="term" value="C:TAT protein transport complex"/>
    <property type="evidence" value="ECO:0007669"/>
    <property type="project" value="TreeGrafter"/>
</dbReference>
<dbReference type="GO" id="GO:0043953">
    <property type="term" value="P:protein transport by the Tat complex"/>
    <property type="evidence" value="ECO:0007669"/>
    <property type="project" value="TreeGrafter"/>
</dbReference>
<dbReference type="PANTHER" id="PTHR30371">
    <property type="entry name" value="SEC-INDEPENDENT PROTEIN TRANSLOCASE PROTEIN TATC"/>
    <property type="match status" value="1"/>
</dbReference>
<comment type="caution">
    <text evidence="7">The sequence shown here is derived from an EMBL/GenBank/DDBJ whole genome shotgun (WGS) entry which is preliminary data.</text>
</comment>
<keyword evidence="3 6" id="KW-1133">Transmembrane helix</keyword>
<dbReference type="AlphaFoldDB" id="A0A5J4SZS6"/>
<dbReference type="GO" id="GO:0009977">
    <property type="term" value="F:proton motive force dependent protein transmembrane transporter activity"/>
    <property type="evidence" value="ECO:0007669"/>
    <property type="project" value="TreeGrafter"/>
</dbReference>
<dbReference type="GO" id="GO:0065002">
    <property type="term" value="P:intracellular protein transmembrane transport"/>
    <property type="evidence" value="ECO:0007669"/>
    <property type="project" value="TreeGrafter"/>
</dbReference>
<feature type="transmembrane region" description="Helical" evidence="6">
    <location>
        <begin position="131"/>
        <end position="162"/>
    </location>
</feature>
<feature type="transmembrane region" description="Helical" evidence="6">
    <location>
        <begin position="224"/>
        <end position="252"/>
    </location>
</feature>
<evidence type="ECO:0000256" key="1">
    <source>
        <dbReference type="ARBA" id="ARBA00004141"/>
    </source>
</evidence>
<dbReference type="HAMAP" id="MF_00902">
    <property type="entry name" value="TatC"/>
    <property type="match status" value="1"/>
</dbReference>
<evidence type="ECO:0000256" key="5">
    <source>
        <dbReference type="SAM" id="MobiDB-lite"/>
    </source>
</evidence>
<reference evidence="7" key="1">
    <citation type="submission" date="2019-03" db="EMBL/GenBank/DDBJ databases">
        <title>Single cell metagenomics reveals metabolic interactions within the superorganism composed of flagellate Streblomastix strix and complex community of Bacteroidetes bacteria on its surface.</title>
        <authorList>
            <person name="Treitli S.C."/>
            <person name="Kolisko M."/>
            <person name="Husnik F."/>
            <person name="Keeling P."/>
            <person name="Hampl V."/>
        </authorList>
    </citation>
    <scope>NUCLEOTIDE SEQUENCE</scope>
    <source>
        <strain evidence="7">STM</strain>
    </source>
</reference>
<feature type="transmembrane region" description="Helical" evidence="6">
    <location>
        <begin position="21"/>
        <end position="43"/>
    </location>
</feature>
<dbReference type="InterPro" id="IPR002033">
    <property type="entry name" value="TatC"/>
</dbReference>
<sequence length="286" mass="33172">MEKNSQGMSFWDHLEEFRWMLMRSIIALFVFAIAGFIVMPGIYNNVIMGPTRPDFFLYRYLCKAASAFPFMPDFCDETFQVPIININLASQFFRHMTTSFWLAVILTFPYLTFEIWRFVSPALYESEKKNIKWVFTFGTVMFFLGCAVGYALVFPITLRFLAGYELSDLIVNQITLDSYMDNFLMLTFVMGIVFELPLLSWLLSKLGLLNKSFFKKYRRHAIVALLLLAAIITPSGDPFTLSVVFIPLYLLYELSSFFVNPAPKEDKEEEKEEDTDMTDMTEDASD</sequence>
<accession>A0A5J4SZS6</accession>
<name>A0A5J4SZS6_9ZZZZ</name>
<feature type="region of interest" description="Disordered" evidence="5">
    <location>
        <begin position="263"/>
        <end position="286"/>
    </location>
</feature>
<organism evidence="7">
    <name type="scientific">termite gut metagenome</name>
    <dbReference type="NCBI Taxonomy" id="433724"/>
    <lineage>
        <taxon>unclassified sequences</taxon>
        <taxon>metagenomes</taxon>
        <taxon>organismal metagenomes</taxon>
    </lineage>
</organism>
<evidence type="ECO:0000313" key="7">
    <source>
        <dbReference type="EMBL" id="KAA6351438.1"/>
    </source>
</evidence>
<proteinExistence type="inferred from homology"/>
<dbReference type="Pfam" id="PF00902">
    <property type="entry name" value="TatC"/>
    <property type="match status" value="1"/>
</dbReference>
<evidence type="ECO:0000256" key="4">
    <source>
        <dbReference type="ARBA" id="ARBA00023136"/>
    </source>
</evidence>
<feature type="compositionally biased region" description="Acidic residues" evidence="5">
    <location>
        <begin position="267"/>
        <end position="286"/>
    </location>
</feature>
<evidence type="ECO:0000256" key="3">
    <source>
        <dbReference type="ARBA" id="ARBA00022989"/>
    </source>
</evidence>